<proteinExistence type="predicted"/>
<dbReference type="GO" id="GO:0046921">
    <property type="term" value="F:alpha-(1-&gt;6)-fucosyltransferase activity"/>
    <property type="evidence" value="ECO:0007669"/>
    <property type="project" value="TreeGrafter"/>
</dbReference>
<dbReference type="PANTHER" id="PTHR13132">
    <property type="entry name" value="ALPHA- 1,6 -FUCOSYLTRANSFERASE"/>
    <property type="match status" value="1"/>
</dbReference>
<sequence length="333" mass="39511">MYTSRLVKFVLLLFIFLLSLITYNQYSRYSLTSIQPISSCSFNDIAACQMNSNRNRTFLYISWNRAGFCSEFNQLLLAFAYSIFTKRYFLIDSRLWNYGRLSDYFDIPFNNNYPSINRTFLSDNSRINDQIAHLKTTRIGTQVRRFWIATQPVHSIMLKRPAAHYLWRTMSNETRKFIERYRVGNISNSIGIHIRKGDKIGKEAREIPLKKYIKSIERLFKKDRRLQQIFVASDDRTVINKLRRLKPIWHFVSIHDNNNDTSNRTGHFQFTFNLLPRKQKLIETRLLLTELQMLIDSKFVVCGMSSNVCRLIQTLRYQHPSTVISLDHSWRAT</sequence>
<dbReference type="GO" id="GO:0006487">
    <property type="term" value="P:protein N-linked glycosylation"/>
    <property type="evidence" value="ECO:0007669"/>
    <property type="project" value="TreeGrafter"/>
</dbReference>
<dbReference type="OrthoDB" id="10006912at2759"/>
<accession>A0A813UX53</accession>
<comment type="caution">
    <text evidence="2">The sequence shown here is derived from an EMBL/GenBank/DDBJ whole genome shotgun (WGS) entry which is preliminary data.</text>
</comment>
<evidence type="ECO:0000313" key="2">
    <source>
        <dbReference type="EMBL" id="CAF0833878.1"/>
    </source>
</evidence>
<gene>
    <name evidence="2" type="ORF">EDS130_LOCUS6478</name>
</gene>
<dbReference type="Proteomes" id="UP000663852">
    <property type="component" value="Unassembled WGS sequence"/>
</dbReference>
<organism evidence="2 3">
    <name type="scientific">Adineta ricciae</name>
    <name type="common">Rotifer</name>
    <dbReference type="NCBI Taxonomy" id="249248"/>
    <lineage>
        <taxon>Eukaryota</taxon>
        <taxon>Metazoa</taxon>
        <taxon>Spiralia</taxon>
        <taxon>Gnathifera</taxon>
        <taxon>Rotifera</taxon>
        <taxon>Eurotatoria</taxon>
        <taxon>Bdelloidea</taxon>
        <taxon>Adinetida</taxon>
        <taxon>Adinetidae</taxon>
        <taxon>Adineta</taxon>
    </lineage>
</organism>
<dbReference type="Pfam" id="PF19745">
    <property type="entry name" value="FUT8_N_cat"/>
    <property type="match status" value="1"/>
</dbReference>
<reference evidence="2" key="1">
    <citation type="submission" date="2021-02" db="EMBL/GenBank/DDBJ databases">
        <authorList>
            <person name="Nowell W R."/>
        </authorList>
    </citation>
    <scope>NUCLEOTIDE SEQUENCE</scope>
</reference>
<dbReference type="Gene3D" id="3.40.50.11350">
    <property type="match status" value="1"/>
</dbReference>
<dbReference type="EMBL" id="CAJNOJ010000019">
    <property type="protein sequence ID" value="CAF0833878.1"/>
    <property type="molecule type" value="Genomic_DNA"/>
</dbReference>
<protein>
    <recommendedName>
        <fullName evidence="1">Alpha-(1,6)-fucosyltransferase N- and catalytic domain-containing protein</fullName>
    </recommendedName>
</protein>
<evidence type="ECO:0000259" key="1">
    <source>
        <dbReference type="Pfam" id="PF19745"/>
    </source>
</evidence>
<dbReference type="PANTHER" id="PTHR13132:SF29">
    <property type="entry name" value="ALPHA-(1,6)-FUCOSYLTRANSFERASE"/>
    <property type="match status" value="1"/>
</dbReference>
<dbReference type="AlphaFoldDB" id="A0A813UX53"/>
<dbReference type="InterPro" id="IPR045573">
    <property type="entry name" value="Fut8_N_cat"/>
</dbReference>
<evidence type="ECO:0000313" key="3">
    <source>
        <dbReference type="Proteomes" id="UP000663852"/>
    </source>
</evidence>
<name>A0A813UX53_ADIRI</name>
<feature type="domain" description="Alpha-(1,6)-fucosyltransferase N- and catalytic" evidence="1">
    <location>
        <begin position="164"/>
        <end position="312"/>
    </location>
</feature>